<protein>
    <submittedName>
        <fullName evidence="1">Uncharacterized protein</fullName>
    </submittedName>
</protein>
<dbReference type="AlphaFoldDB" id="A0A8S1NZ13"/>
<reference evidence="1" key="1">
    <citation type="submission" date="2021-01" db="EMBL/GenBank/DDBJ databases">
        <authorList>
            <consortium name="Genoscope - CEA"/>
            <person name="William W."/>
        </authorList>
    </citation>
    <scope>NUCLEOTIDE SEQUENCE</scope>
</reference>
<accession>A0A8S1NZ13</accession>
<gene>
    <name evidence="1" type="ORF">PPRIM_AZ9-3.1.T0910101</name>
</gene>
<dbReference type="Proteomes" id="UP000688137">
    <property type="component" value="Unassembled WGS sequence"/>
</dbReference>
<organism evidence="1 2">
    <name type="scientific">Paramecium primaurelia</name>
    <dbReference type="NCBI Taxonomy" id="5886"/>
    <lineage>
        <taxon>Eukaryota</taxon>
        <taxon>Sar</taxon>
        <taxon>Alveolata</taxon>
        <taxon>Ciliophora</taxon>
        <taxon>Intramacronucleata</taxon>
        <taxon>Oligohymenophorea</taxon>
        <taxon>Peniculida</taxon>
        <taxon>Parameciidae</taxon>
        <taxon>Paramecium</taxon>
    </lineage>
</organism>
<evidence type="ECO:0000313" key="2">
    <source>
        <dbReference type="Proteomes" id="UP000688137"/>
    </source>
</evidence>
<dbReference type="EMBL" id="CAJJDM010000094">
    <property type="protein sequence ID" value="CAD8092734.1"/>
    <property type="molecule type" value="Genomic_DNA"/>
</dbReference>
<evidence type="ECO:0000313" key="1">
    <source>
        <dbReference type="EMBL" id="CAD8092734.1"/>
    </source>
</evidence>
<sequence>MNYKINFIYVQIFVRINQKSSQLMFIKYILKIPQYNFYSILAKLQLSLCQIFGNDHMNHHHYVKRRNKYFCLVSYHFYSNMKSYNNQHLSKINQKCIMSIQYRIIQIIRHKQIPMYLWQTC</sequence>
<keyword evidence="2" id="KW-1185">Reference proteome</keyword>
<comment type="caution">
    <text evidence="1">The sequence shown here is derived from an EMBL/GenBank/DDBJ whole genome shotgun (WGS) entry which is preliminary data.</text>
</comment>
<name>A0A8S1NZ13_PARPR</name>
<proteinExistence type="predicted"/>